<dbReference type="EMBL" id="CP020918">
    <property type="protein sequence ID" value="AWG23283.1"/>
    <property type="molecule type" value="Genomic_DNA"/>
</dbReference>
<sequence>MLISPSKSVGVIIAAALLSLSCNGSKKSTASIAAKPNVIYILADDLGSPLTQGFDHFYGFTDQVLAHNYYPEYLWSQDKKVKSL</sequence>
<gene>
    <name evidence="1" type="ORF">FFWV33_17995</name>
</gene>
<reference evidence="1 2" key="1">
    <citation type="submission" date="2017-04" db="EMBL/GenBank/DDBJ databases">
        <title>Compelte genome sequence of WV33.</title>
        <authorList>
            <person name="Lee P.C."/>
        </authorList>
    </citation>
    <scope>NUCLEOTIDE SEQUENCE [LARGE SCALE GENOMIC DNA]</scope>
    <source>
        <strain evidence="1 2">WV33</strain>
    </source>
</reference>
<evidence type="ECO:0000313" key="2">
    <source>
        <dbReference type="Proteomes" id="UP000244527"/>
    </source>
</evidence>
<organism evidence="1 2">
    <name type="scientific">Flavobacterium faecale</name>
    <dbReference type="NCBI Taxonomy" id="1355330"/>
    <lineage>
        <taxon>Bacteria</taxon>
        <taxon>Pseudomonadati</taxon>
        <taxon>Bacteroidota</taxon>
        <taxon>Flavobacteriia</taxon>
        <taxon>Flavobacteriales</taxon>
        <taxon>Flavobacteriaceae</taxon>
        <taxon>Flavobacterium</taxon>
    </lineage>
</organism>
<name>A0A2S1LHQ5_9FLAO</name>
<evidence type="ECO:0000313" key="1">
    <source>
        <dbReference type="EMBL" id="AWG23283.1"/>
    </source>
</evidence>
<evidence type="ECO:0008006" key="3">
    <source>
        <dbReference type="Google" id="ProtNLM"/>
    </source>
</evidence>
<keyword evidence="2" id="KW-1185">Reference proteome</keyword>
<accession>A0A2S1LHQ5</accession>
<dbReference type="Proteomes" id="UP000244527">
    <property type="component" value="Chromosome"/>
</dbReference>
<dbReference type="SUPFAM" id="SSF53649">
    <property type="entry name" value="Alkaline phosphatase-like"/>
    <property type="match status" value="1"/>
</dbReference>
<dbReference type="KEGG" id="ffa:FFWV33_17995"/>
<protein>
    <recommendedName>
        <fullName evidence="3">Sulfatase N-terminal domain-containing protein</fullName>
    </recommendedName>
</protein>
<dbReference type="InterPro" id="IPR017850">
    <property type="entry name" value="Alkaline_phosphatase_core_sf"/>
</dbReference>
<proteinExistence type="predicted"/>
<dbReference type="AlphaFoldDB" id="A0A2S1LHQ5"/>
<dbReference type="PROSITE" id="PS51257">
    <property type="entry name" value="PROKAR_LIPOPROTEIN"/>
    <property type="match status" value="1"/>
</dbReference>
<dbReference type="RefSeq" id="WP_108742182.1">
    <property type="nucleotide sequence ID" value="NZ_CP020918.1"/>
</dbReference>